<evidence type="ECO:0000256" key="3">
    <source>
        <dbReference type="ARBA" id="ARBA00011209"/>
    </source>
</evidence>
<dbReference type="NCBIfam" id="TIGR00468">
    <property type="entry name" value="pheS"/>
    <property type="match status" value="1"/>
</dbReference>
<comment type="similarity">
    <text evidence="2 13">Belongs to the class-II aminoacyl-tRNA synthetase family. Phe-tRNA synthetase alpha subunit type 1 subfamily.</text>
</comment>
<comment type="cofactor">
    <cofactor evidence="13">
        <name>Mg(2+)</name>
        <dbReference type="ChEBI" id="CHEBI:18420"/>
    </cofactor>
    <text evidence="13">Binds 2 magnesium ions per tetramer.</text>
</comment>
<evidence type="ECO:0000256" key="5">
    <source>
        <dbReference type="ARBA" id="ARBA00022598"/>
    </source>
</evidence>
<keyword evidence="8 13" id="KW-0067">ATP-binding</keyword>
<keyword evidence="4 13" id="KW-0963">Cytoplasm</keyword>
<comment type="subunit">
    <text evidence="3 13">Tetramer of two alpha and two beta subunits.</text>
</comment>
<dbReference type="InterPro" id="IPR006195">
    <property type="entry name" value="aa-tRNA-synth_II"/>
</dbReference>
<feature type="binding site" evidence="13">
    <location>
        <position position="261"/>
    </location>
    <ligand>
        <name>Mg(2+)</name>
        <dbReference type="ChEBI" id="CHEBI:18420"/>
        <note>shared with beta subunit</note>
    </ligand>
</feature>
<evidence type="ECO:0000256" key="12">
    <source>
        <dbReference type="ARBA" id="ARBA00049255"/>
    </source>
</evidence>
<dbReference type="Pfam" id="PF02912">
    <property type="entry name" value="Phe_tRNA-synt_N"/>
    <property type="match status" value="1"/>
</dbReference>
<feature type="domain" description="Aminoacyl-transfer RNA synthetases class-II family profile" evidence="14">
    <location>
        <begin position="120"/>
        <end position="345"/>
    </location>
</feature>
<dbReference type="SUPFAM" id="SSF55681">
    <property type="entry name" value="Class II aaRS and biotin synthetases"/>
    <property type="match status" value="1"/>
</dbReference>
<name>A0A0V8M4X0_9CHLR</name>
<keyword evidence="7 13" id="KW-0547">Nucleotide-binding</keyword>
<evidence type="ECO:0000256" key="11">
    <source>
        <dbReference type="ARBA" id="ARBA00023146"/>
    </source>
</evidence>
<evidence type="ECO:0000256" key="6">
    <source>
        <dbReference type="ARBA" id="ARBA00022723"/>
    </source>
</evidence>
<dbReference type="EMBL" id="JGYD01000010">
    <property type="protein sequence ID" value="KSV18815.1"/>
    <property type="molecule type" value="Genomic_DNA"/>
</dbReference>
<evidence type="ECO:0000256" key="13">
    <source>
        <dbReference type="HAMAP-Rule" id="MF_00281"/>
    </source>
</evidence>
<evidence type="ECO:0000256" key="7">
    <source>
        <dbReference type="ARBA" id="ARBA00022741"/>
    </source>
</evidence>
<evidence type="ECO:0000313" key="16">
    <source>
        <dbReference type="Proteomes" id="UP000053577"/>
    </source>
</evidence>
<proteinExistence type="inferred from homology"/>
<dbReference type="InterPro" id="IPR002319">
    <property type="entry name" value="Phenylalanyl-tRNA_Synthase"/>
</dbReference>
<dbReference type="PROSITE" id="PS50862">
    <property type="entry name" value="AA_TRNA_LIGASE_II"/>
    <property type="match status" value="1"/>
</dbReference>
<dbReference type="EC" id="6.1.1.20" evidence="13"/>
<keyword evidence="9 13" id="KW-0460">Magnesium</keyword>
<comment type="caution">
    <text evidence="15">The sequence shown here is derived from an EMBL/GenBank/DDBJ whole genome shotgun (WGS) entry which is preliminary data.</text>
</comment>
<protein>
    <recommendedName>
        <fullName evidence="13">Phenylalanine--tRNA ligase alpha subunit</fullName>
        <ecNumber evidence="13">6.1.1.20</ecNumber>
    </recommendedName>
    <alternativeName>
        <fullName evidence="13">Phenylalanyl-tRNA synthetase alpha subunit</fullName>
        <shortName evidence="13">PheRS</shortName>
    </alternativeName>
</protein>
<dbReference type="Pfam" id="PF01409">
    <property type="entry name" value="tRNA-synt_2d"/>
    <property type="match status" value="1"/>
</dbReference>
<comment type="subcellular location">
    <subcellularLocation>
        <location evidence="1 13">Cytoplasm</location>
    </subcellularLocation>
</comment>
<dbReference type="GO" id="GO:0004826">
    <property type="term" value="F:phenylalanine-tRNA ligase activity"/>
    <property type="evidence" value="ECO:0007669"/>
    <property type="project" value="UniProtKB-UniRule"/>
</dbReference>
<keyword evidence="6 13" id="KW-0479">Metal-binding</keyword>
<dbReference type="PATRIC" id="fig|61435.5.peg.453"/>
<dbReference type="InterPro" id="IPR004188">
    <property type="entry name" value="Phe-tRNA_ligase_II_N"/>
</dbReference>
<dbReference type="eggNOG" id="COG0016">
    <property type="taxonomic scope" value="Bacteria"/>
</dbReference>
<keyword evidence="10 13" id="KW-0648">Protein biosynthesis</keyword>
<dbReference type="SUPFAM" id="SSF46589">
    <property type="entry name" value="tRNA-binding arm"/>
    <property type="match status" value="1"/>
</dbReference>
<dbReference type="PANTHER" id="PTHR11538">
    <property type="entry name" value="PHENYLALANYL-TRNA SYNTHETASE"/>
    <property type="match status" value="1"/>
</dbReference>
<evidence type="ECO:0000256" key="2">
    <source>
        <dbReference type="ARBA" id="ARBA00010207"/>
    </source>
</evidence>
<accession>A0A0V8M4X0</accession>
<evidence type="ECO:0000313" key="15">
    <source>
        <dbReference type="EMBL" id="KSV18815.1"/>
    </source>
</evidence>
<dbReference type="OrthoDB" id="9800719at2"/>
<evidence type="ECO:0000256" key="9">
    <source>
        <dbReference type="ARBA" id="ARBA00022842"/>
    </source>
</evidence>
<keyword evidence="11 13" id="KW-0030">Aminoacyl-tRNA synthetase</keyword>
<dbReference type="Gene3D" id="3.30.930.10">
    <property type="entry name" value="Bira Bifunctional Protein, Domain 2"/>
    <property type="match status" value="1"/>
</dbReference>
<dbReference type="GO" id="GO:0005524">
    <property type="term" value="F:ATP binding"/>
    <property type="evidence" value="ECO:0007669"/>
    <property type="project" value="UniProtKB-UniRule"/>
</dbReference>
<dbReference type="Proteomes" id="UP000053577">
    <property type="component" value="Unassembled WGS sequence"/>
</dbReference>
<dbReference type="GO" id="GO:0006432">
    <property type="term" value="P:phenylalanyl-tRNA aminoacylation"/>
    <property type="evidence" value="ECO:0007669"/>
    <property type="project" value="UniProtKB-UniRule"/>
</dbReference>
<dbReference type="InterPro" id="IPR010978">
    <property type="entry name" value="tRNA-bd_arm"/>
</dbReference>
<dbReference type="RefSeq" id="WP_058292231.1">
    <property type="nucleotide sequence ID" value="NZ_JGYD01000010.1"/>
</dbReference>
<evidence type="ECO:0000256" key="1">
    <source>
        <dbReference type="ARBA" id="ARBA00004496"/>
    </source>
</evidence>
<comment type="catalytic activity">
    <reaction evidence="12 13">
        <text>tRNA(Phe) + L-phenylalanine + ATP = L-phenylalanyl-tRNA(Phe) + AMP + diphosphate + H(+)</text>
        <dbReference type="Rhea" id="RHEA:19413"/>
        <dbReference type="Rhea" id="RHEA-COMP:9668"/>
        <dbReference type="Rhea" id="RHEA-COMP:9699"/>
        <dbReference type="ChEBI" id="CHEBI:15378"/>
        <dbReference type="ChEBI" id="CHEBI:30616"/>
        <dbReference type="ChEBI" id="CHEBI:33019"/>
        <dbReference type="ChEBI" id="CHEBI:58095"/>
        <dbReference type="ChEBI" id="CHEBI:78442"/>
        <dbReference type="ChEBI" id="CHEBI:78531"/>
        <dbReference type="ChEBI" id="CHEBI:456215"/>
        <dbReference type="EC" id="6.1.1.20"/>
    </reaction>
</comment>
<evidence type="ECO:0000259" key="14">
    <source>
        <dbReference type="PROSITE" id="PS50862"/>
    </source>
</evidence>
<evidence type="ECO:0000256" key="8">
    <source>
        <dbReference type="ARBA" id="ARBA00022840"/>
    </source>
</evidence>
<evidence type="ECO:0000256" key="10">
    <source>
        <dbReference type="ARBA" id="ARBA00022917"/>
    </source>
</evidence>
<dbReference type="InterPro" id="IPR045864">
    <property type="entry name" value="aa-tRNA-synth_II/BPL/LPL"/>
</dbReference>
<dbReference type="CDD" id="cd00496">
    <property type="entry name" value="PheRS_alpha_core"/>
    <property type="match status" value="1"/>
</dbReference>
<dbReference type="HAMAP" id="MF_00281">
    <property type="entry name" value="Phe_tRNA_synth_alpha1"/>
    <property type="match status" value="1"/>
</dbReference>
<organism evidence="15 16">
    <name type="scientific">Dehalococcoides mccartyi</name>
    <dbReference type="NCBI Taxonomy" id="61435"/>
    <lineage>
        <taxon>Bacteria</taxon>
        <taxon>Bacillati</taxon>
        <taxon>Chloroflexota</taxon>
        <taxon>Dehalococcoidia</taxon>
        <taxon>Dehalococcoidales</taxon>
        <taxon>Dehalococcoidaceae</taxon>
        <taxon>Dehalococcoides</taxon>
    </lineage>
</organism>
<dbReference type="FunFam" id="3.30.930.10:FF:000003">
    <property type="entry name" value="Phenylalanine--tRNA ligase alpha subunit"/>
    <property type="match status" value="1"/>
</dbReference>
<gene>
    <name evidence="13" type="primary">pheS</name>
    <name evidence="15" type="ORF">DA01_02230</name>
</gene>
<dbReference type="InterPro" id="IPR004529">
    <property type="entry name" value="Phe-tRNA-synth_IIc_asu"/>
</dbReference>
<dbReference type="GO" id="GO:0000287">
    <property type="term" value="F:magnesium ion binding"/>
    <property type="evidence" value="ECO:0007669"/>
    <property type="project" value="UniProtKB-UniRule"/>
</dbReference>
<dbReference type="AlphaFoldDB" id="A0A0V8M4X0"/>
<keyword evidence="5 13" id="KW-0436">Ligase</keyword>
<dbReference type="PANTHER" id="PTHR11538:SF41">
    <property type="entry name" value="PHENYLALANINE--TRNA LIGASE, MITOCHONDRIAL"/>
    <property type="match status" value="1"/>
</dbReference>
<dbReference type="InterPro" id="IPR022911">
    <property type="entry name" value="Phe_tRNA_ligase_alpha1_bac"/>
</dbReference>
<dbReference type="GO" id="GO:0000049">
    <property type="term" value="F:tRNA binding"/>
    <property type="evidence" value="ECO:0007669"/>
    <property type="project" value="InterPro"/>
</dbReference>
<reference evidence="15 16" key="1">
    <citation type="journal article" date="2015" name="Sci. Rep.">
        <title>A comparative genomics and reductive dehalogenase gene transcription study of two chloroethene-respiring bacteria, Dehalococcoides mccartyi strains MB and 11a.</title>
        <authorList>
            <person name="Low A."/>
            <person name="Shen Z."/>
            <person name="Cheng D."/>
            <person name="Rogers M.J."/>
            <person name="Lee P.K."/>
            <person name="He J."/>
        </authorList>
    </citation>
    <scope>NUCLEOTIDE SEQUENCE [LARGE SCALE GENOMIC DNA]</scope>
    <source>
        <strain evidence="15 16">MB</strain>
    </source>
</reference>
<evidence type="ECO:0000256" key="4">
    <source>
        <dbReference type="ARBA" id="ARBA00022490"/>
    </source>
</evidence>
<dbReference type="GO" id="GO:0005737">
    <property type="term" value="C:cytoplasm"/>
    <property type="evidence" value="ECO:0007669"/>
    <property type="project" value="UniProtKB-SubCell"/>
</dbReference>
<sequence>MEEIKNITEITQSALAELEAITELKDLEAWRVRYLGKKSLLTGALRNLASLPIEERKAAGAAANEAKAALEAAFLEKEQLSKEKQFASRSEGLDITLPGRPWPIGRIHPLTQVTNEVTAIFSTLGFSVLEGPEIEDDYHNFEALNIPEDHPARENMQTFWIDRPNKDGRLDTLLRTHTSPMQVRYMEKNKPPIRIVVPGKVYRYEATDATHIPMFTQVEGLVVDEGISMAHLKGTLMEFCRRFFGANRKVRFRCDYFPFVEPGVEVAVSCTCGGKKECSVCHGSGWLEILGAGMVHHRVLERVGIDSEKYTGFAFGMGLERLPMLRYGIDDIRLFYSNDTRFLRQF</sequence>